<gene>
    <name evidence="2" type="ORF">BAVI_12254</name>
</gene>
<evidence type="ECO:0000313" key="3">
    <source>
        <dbReference type="Proteomes" id="UP000018877"/>
    </source>
</evidence>
<proteinExistence type="predicted"/>
<dbReference type="AlphaFoldDB" id="A0AB94INE3"/>
<name>A0AB94INE3_9BACI</name>
<dbReference type="Proteomes" id="UP000018877">
    <property type="component" value="Unassembled WGS sequence"/>
</dbReference>
<evidence type="ECO:0000256" key="1">
    <source>
        <dbReference type="SAM" id="Phobius"/>
    </source>
</evidence>
<comment type="caution">
    <text evidence="2">The sequence shown here is derived from an EMBL/GenBank/DDBJ whole genome shotgun (WGS) entry which is preliminary data.</text>
</comment>
<keyword evidence="1" id="KW-1133">Transmembrane helix</keyword>
<feature type="transmembrane region" description="Helical" evidence="1">
    <location>
        <begin position="45"/>
        <end position="67"/>
    </location>
</feature>
<keyword evidence="3" id="KW-1185">Reference proteome</keyword>
<keyword evidence="1" id="KW-0812">Transmembrane</keyword>
<protein>
    <submittedName>
        <fullName evidence="2">Uncharacterized protein</fullName>
    </submittedName>
</protein>
<keyword evidence="1" id="KW-0472">Membrane</keyword>
<evidence type="ECO:0000313" key="2">
    <source>
        <dbReference type="EMBL" id="ETI68502.1"/>
    </source>
</evidence>
<dbReference type="EMBL" id="ALAN01000068">
    <property type="protein sequence ID" value="ETI68502.1"/>
    <property type="molecule type" value="Genomic_DNA"/>
</dbReference>
<accession>A0AB94INE3</accession>
<organism evidence="2 3">
    <name type="scientific">Neobacillus vireti LMG 21834</name>
    <dbReference type="NCBI Taxonomy" id="1131730"/>
    <lineage>
        <taxon>Bacteria</taxon>
        <taxon>Bacillati</taxon>
        <taxon>Bacillota</taxon>
        <taxon>Bacilli</taxon>
        <taxon>Bacillales</taxon>
        <taxon>Bacillaceae</taxon>
        <taxon>Neobacillus</taxon>
    </lineage>
</organism>
<reference evidence="2 3" key="1">
    <citation type="journal article" date="2014" name="Environ. Microbiol.">
        <title>The nitrate-ammonifying and nosZ-carrying bacterium Bacillus vireti is a potent source and sink for nitric and nitrous oxide under high nitrate conditions.</title>
        <authorList>
            <person name="Mania D."/>
            <person name="Heylen K."/>
            <person name="van Spanning R.J."/>
            <person name="Frostegard A."/>
        </authorList>
    </citation>
    <scope>NUCLEOTIDE SEQUENCE [LARGE SCALE GENOMIC DNA]</scope>
    <source>
        <strain evidence="2 3">LMG 21834</strain>
    </source>
</reference>
<sequence length="76" mass="9338">MWKKTLLAIISLYLFWIILLPESWKEIFASFLTIKSNHLDHKVNVLFTIIFFIWMFVLFVTITYRSWNRAKQMKRP</sequence>